<dbReference type="GO" id="GO:0007165">
    <property type="term" value="P:signal transduction"/>
    <property type="evidence" value="ECO:0007669"/>
    <property type="project" value="TreeGrafter"/>
</dbReference>
<feature type="non-terminal residue" evidence="3">
    <location>
        <position position="403"/>
    </location>
</feature>
<dbReference type="Proteomes" id="UP000574528">
    <property type="component" value="Unassembled WGS sequence"/>
</dbReference>
<comment type="caution">
    <text evidence="3">The sequence shown here is derived from an EMBL/GenBank/DDBJ whole genome shotgun (WGS) entry which is preliminary data.</text>
</comment>
<accession>A0A7K9CCF0</accession>
<dbReference type="GO" id="GO:0070372">
    <property type="term" value="P:regulation of ERK1 and ERK2 cascade"/>
    <property type="evidence" value="ECO:0007669"/>
    <property type="project" value="TreeGrafter"/>
</dbReference>
<evidence type="ECO:0000259" key="2">
    <source>
        <dbReference type="Pfam" id="PF07894"/>
    </source>
</evidence>
<evidence type="ECO:0000313" key="4">
    <source>
        <dbReference type="Proteomes" id="UP000574528"/>
    </source>
</evidence>
<dbReference type="Pfam" id="PF07894">
    <property type="entry name" value="SACK1"/>
    <property type="match status" value="1"/>
</dbReference>
<dbReference type="GO" id="GO:0097431">
    <property type="term" value="C:mitotic spindle pole"/>
    <property type="evidence" value="ECO:0007669"/>
    <property type="project" value="TreeGrafter"/>
</dbReference>
<organism evidence="3 4">
    <name type="scientific">Psilopogon haemacephalus</name>
    <name type="common">coppersmith barbet</name>
    <dbReference type="NCBI Taxonomy" id="2585815"/>
    <lineage>
        <taxon>Eukaryota</taxon>
        <taxon>Metazoa</taxon>
        <taxon>Chordata</taxon>
        <taxon>Craniata</taxon>
        <taxon>Vertebrata</taxon>
        <taxon>Euteleostomi</taxon>
        <taxon>Archelosauria</taxon>
        <taxon>Archosauria</taxon>
        <taxon>Dinosauria</taxon>
        <taxon>Saurischia</taxon>
        <taxon>Theropoda</taxon>
        <taxon>Coelurosauria</taxon>
        <taxon>Aves</taxon>
        <taxon>Neognathae</taxon>
        <taxon>Neoaves</taxon>
        <taxon>Telluraves</taxon>
        <taxon>Coraciimorphae</taxon>
        <taxon>Piciformes</taxon>
        <taxon>Megalaimidae</taxon>
        <taxon>Psilopogon</taxon>
    </lineage>
</organism>
<feature type="domain" description="Scaffolding anchor of CK1" evidence="2">
    <location>
        <begin position="1"/>
        <end position="139"/>
    </location>
</feature>
<dbReference type="PANTHER" id="PTHR16181">
    <property type="entry name" value="PROTEIN FAM83A-RELATED"/>
    <property type="match status" value="1"/>
</dbReference>
<dbReference type="PANTHER" id="PTHR16181:SF29">
    <property type="entry name" value="PROTEIN FAM83A-RELATED"/>
    <property type="match status" value="1"/>
</dbReference>
<dbReference type="InterPro" id="IPR050944">
    <property type="entry name" value="FAM83"/>
</dbReference>
<dbReference type="GO" id="GO:0019901">
    <property type="term" value="F:protein kinase binding"/>
    <property type="evidence" value="ECO:0007669"/>
    <property type="project" value="TreeGrafter"/>
</dbReference>
<dbReference type="GO" id="GO:0032006">
    <property type="term" value="P:regulation of TOR signaling"/>
    <property type="evidence" value="ECO:0007669"/>
    <property type="project" value="TreeGrafter"/>
</dbReference>
<dbReference type="OrthoDB" id="9882762at2759"/>
<protein>
    <submittedName>
        <fullName evidence="3">FA83D protein</fullName>
    </submittedName>
</protein>
<reference evidence="3 4" key="1">
    <citation type="submission" date="2019-09" db="EMBL/GenBank/DDBJ databases">
        <title>Bird 10,000 Genomes (B10K) Project - Family phase.</title>
        <authorList>
            <person name="Zhang G."/>
        </authorList>
    </citation>
    <scope>NUCLEOTIDE SEQUENCE [LARGE SCALE GENOMIC DNA]</scope>
    <source>
        <strain evidence="3">B10K-DU-001-24</strain>
        <tissue evidence="3">Muscle</tissue>
    </source>
</reference>
<gene>
    <name evidence="3" type="primary">Fam83d_0</name>
    <name evidence="3" type="ORF">PSIHAE_R13958</name>
</gene>
<evidence type="ECO:0000256" key="1">
    <source>
        <dbReference type="ARBA" id="ARBA00006937"/>
    </source>
</evidence>
<dbReference type="GO" id="GO:1902808">
    <property type="term" value="P:positive regulation of cell cycle G1/S phase transition"/>
    <property type="evidence" value="ECO:0007669"/>
    <property type="project" value="TreeGrafter"/>
</dbReference>
<dbReference type="GO" id="GO:1902480">
    <property type="term" value="P:protein localization to mitotic spindle"/>
    <property type="evidence" value="ECO:0007669"/>
    <property type="project" value="TreeGrafter"/>
</dbReference>
<name>A0A7K9CCF0_9PICI</name>
<dbReference type="AlphaFoldDB" id="A0A7K9CCF0"/>
<dbReference type="Gene3D" id="3.30.870.10">
    <property type="entry name" value="Endonuclease Chain A"/>
    <property type="match status" value="1"/>
</dbReference>
<feature type="non-terminal residue" evidence="3">
    <location>
        <position position="1"/>
    </location>
</feature>
<evidence type="ECO:0000313" key="3">
    <source>
        <dbReference type="EMBL" id="NXG50294.1"/>
    </source>
</evidence>
<comment type="similarity">
    <text evidence="1">Belongs to the FAM83 family.</text>
</comment>
<sequence length="403" mass="45042">VIALVMDSFTDIDIFCDLRDAYSKRKVPVYILLDQEFLPCFLEMCKNLGVCTEQEDQLLRVRALTGNTFCLRSGAKIVGKVHEKFMLIDCIRVTTGSYRQVLHFMWSDGKLNSSSLLVLSGQVVEDFDLQFRILYAQSIPISSKNSGMFGHLVHRTEPLKEYTVEGNLRAEFAKLSSTPKKLLKEPHHAVDSPGGEPCNLGRSCLLEEEWFSNGEATVKCRSVATQTGRWGEKPVVRACNAATQTYTMTEEIGTQTSVTARTTGTQTSVLLKTAVTQTQDDKYTETPLLHRKLYTEALLPHRKLSKEEFSLPGKAVSSSSLRSLSSSSSQCSLASSAGSLSSLRSFDYATSHRAGHFQKLHKERQFHYSTIRSKLSHMVDILSLRGRVPESYVSRYPGTCNLK</sequence>
<dbReference type="SUPFAM" id="SSF56024">
    <property type="entry name" value="Phospholipase D/nuclease"/>
    <property type="match status" value="1"/>
</dbReference>
<dbReference type="GO" id="GO:0005829">
    <property type="term" value="C:cytosol"/>
    <property type="evidence" value="ECO:0007669"/>
    <property type="project" value="TreeGrafter"/>
</dbReference>
<dbReference type="EMBL" id="VWZI01017608">
    <property type="protein sequence ID" value="NXG50294.1"/>
    <property type="molecule type" value="Genomic_DNA"/>
</dbReference>
<proteinExistence type="inferred from homology"/>
<keyword evidence="4" id="KW-1185">Reference proteome</keyword>
<dbReference type="InterPro" id="IPR012461">
    <property type="entry name" value="SACK1"/>
</dbReference>